<dbReference type="InterPro" id="IPR043128">
    <property type="entry name" value="Rev_trsase/Diguanyl_cyclase"/>
</dbReference>
<sequence>MPFEGTYNYYLIALTVVIAIIASFLALKCNKLEKMAYTDAMSGLANRNEMKRFFDKQNGKESIAVLFLDLDQFKAINDTLGHNIGDLLVKAVGGRLHSFITGKQQVFRIGGDEFLIISIDCLQDGAELLAKQIFQKIKEPYFLEGNELTITGSIGISIGSVQGSDHSILLKAADIAMYRAKGLGRDQYYVYQEETGIQAAQMEEDD</sequence>
<dbReference type="SUPFAM" id="SSF55073">
    <property type="entry name" value="Nucleotide cyclase"/>
    <property type="match status" value="1"/>
</dbReference>
<keyword evidence="1" id="KW-0812">Transmembrane</keyword>
<dbReference type="CDD" id="cd01949">
    <property type="entry name" value="GGDEF"/>
    <property type="match status" value="1"/>
</dbReference>
<dbReference type="SMART" id="SM00267">
    <property type="entry name" value="GGDEF"/>
    <property type="match status" value="1"/>
</dbReference>
<dbReference type="PANTHER" id="PTHR44757:SF2">
    <property type="entry name" value="BIOFILM ARCHITECTURE MAINTENANCE PROTEIN MBAA"/>
    <property type="match status" value="1"/>
</dbReference>
<keyword evidence="4" id="KW-1185">Reference proteome</keyword>
<evidence type="ECO:0000313" key="4">
    <source>
        <dbReference type="Proteomes" id="UP001300012"/>
    </source>
</evidence>
<dbReference type="PANTHER" id="PTHR44757">
    <property type="entry name" value="DIGUANYLATE CYCLASE DGCP"/>
    <property type="match status" value="1"/>
</dbReference>
<proteinExistence type="predicted"/>
<accession>A0ABT1YT59</accession>
<dbReference type="NCBIfam" id="TIGR00254">
    <property type="entry name" value="GGDEF"/>
    <property type="match status" value="1"/>
</dbReference>
<feature type="transmembrane region" description="Helical" evidence="1">
    <location>
        <begin position="6"/>
        <end position="27"/>
    </location>
</feature>
<dbReference type="Gene3D" id="3.30.70.270">
    <property type="match status" value="1"/>
</dbReference>
<keyword evidence="1" id="KW-1133">Transmembrane helix</keyword>
<name>A0ABT1YT59_9BACL</name>
<dbReference type="InterPro" id="IPR029787">
    <property type="entry name" value="Nucleotide_cyclase"/>
</dbReference>
<keyword evidence="1" id="KW-0472">Membrane</keyword>
<gene>
    <name evidence="3" type="ORF">NV381_34855</name>
</gene>
<dbReference type="PROSITE" id="PS50887">
    <property type="entry name" value="GGDEF"/>
    <property type="match status" value="1"/>
</dbReference>
<dbReference type="EMBL" id="JANQBD010000041">
    <property type="protein sequence ID" value="MCR8636368.1"/>
    <property type="molecule type" value="Genomic_DNA"/>
</dbReference>
<dbReference type="InterPro" id="IPR052155">
    <property type="entry name" value="Biofilm_reg_signaling"/>
</dbReference>
<comment type="caution">
    <text evidence="3">The sequence shown here is derived from an EMBL/GenBank/DDBJ whole genome shotgun (WGS) entry which is preliminary data.</text>
</comment>
<protein>
    <submittedName>
        <fullName evidence="3">GGDEF domain-containing protein</fullName>
    </submittedName>
</protein>
<evidence type="ECO:0000313" key="3">
    <source>
        <dbReference type="EMBL" id="MCR8636368.1"/>
    </source>
</evidence>
<organism evidence="3 4">
    <name type="scientific">Paenibacillus radicis</name>
    <name type="common">ex Xue et al. 2023</name>
    <dbReference type="NCBI Taxonomy" id="2972489"/>
    <lineage>
        <taxon>Bacteria</taxon>
        <taxon>Bacillati</taxon>
        <taxon>Bacillota</taxon>
        <taxon>Bacilli</taxon>
        <taxon>Bacillales</taxon>
        <taxon>Paenibacillaceae</taxon>
        <taxon>Paenibacillus</taxon>
    </lineage>
</organism>
<dbReference type="Pfam" id="PF00990">
    <property type="entry name" value="GGDEF"/>
    <property type="match status" value="1"/>
</dbReference>
<evidence type="ECO:0000256" key="1">
    <source>
        <dbReference type="SAM" id="Phobius"/>
    </source>
</evidence>
<evidence type="ECO:0000259" key="2">
    <source>
        <dbReference type="PROSITE" id="PS50887"/>
    </source>
</evidence>
<feature type="domain" description="GGDEF" evidence="2">
    <location>
        <begin position="61"/>
        <end position="193"/>
    </location>
</feature>
<dbReference type="Proteomes" id="UP001300012">
    <property type="component" value="Unassembled WGS sequence"/>
</dbReference>
<dbReference type="InterPro" id="IPR000160">
    <property type="entry name" value="GGDEF_dom"/>
</dbReference>
<dbReference type="RefSeq" id="WP_258217869.1">
    <property type="nucleotide sequence ID" value="NZ_JANQBD010000041.1"/>
</dbReference>
<reference evidence="3 4" key="1">
    <citation type="submission" date="2022-08" db="EMBL/GenBank/DDBJ databases">
        <title>Paenibacillus endoradicis sp. nov., Paenibacillus radicibacter sp. nov and Paenibacillus pararadicis sp. nov., three cold-adapted plant growth-promoting bacteria isolated from root of Larix gmelinii in Great Khingan.</title>
        <authorList>
            <person name="Xue H."/>
        </authorList>
    </citation>
    <scope>NUCLEOTIDE SEQUENCE [LARGE SCALE GENOMIC DNA]</scope>
    <source>
        <strain evidence="3 4">N5-1-1-5</strain>
    </source>
</reference>